<dbReference type="Gene3D" id="3.40.50.720">
    <property type="entry name" value="NAD(P)-binding Rossmann-like Domain"/>
    <property type="match status" value="2"/>
</dbReference>
<keyword evidence="1 4" id="KW-0560">Oxidoreductase</keyword>
<dbReference type="PANTHER" id="PTHR43333">
    <property type="entry name" value="2-HACID_DH_C DOMAIN-CONTAINING PROTEIN"/>
    <property type="match status" value="1"/>
</dbReference>
<keyword evidence="2" id="KW-0520">NAD</keyword>
<keyword evidence="5" id="KW-1185">Reference proteome</keyword>
<dbReference type="GO" id="GO:0030267">
    <property type="term" value="F:glyoxylate reductase (NADPH) activity"/>
    <property type="evidence" value="ECO:0007669"/>
    <property type="project" value="UniProtKB-EC"/>
</dbReference>
<dbReference type="InterPro" id="IPR029753">
    <property type="entry name" value="D-isomer_DH_CS"/>
</dbReference>
<dbReference type="SUPFAM" id="SSF52283">
    <property type="entry name" value="Formate/glycerate dehydrogenase catalytic domain-like"/>
    <property type="match status" value="1"/>
</dbReference>
<dbReference type="OrthoDB" id="9787219at2"/>
<dbReference type="STRING" id="1918946.VPAL9027_02497"/>
<dbReference type="GO" id="GO:0051287">
    <property type="term" value="F:NAD binding"/>
    <property type="evidence" value="ECO:0007669"/>
    <property type="project" value="InterPro"/>
</dbReference>
<dbReference type="Pfam" id="PF02826">
    <property type="entry name" value="2-Hacid_dh_C"/>
    <property type="match status" value="1"/>
</dbReference>
<dbReference type="SUPFAM" id="SSF51735">
    <property type="entry name" value="NAD(P)-binding Rossmann-fold domains"/>
    <property type="match status" value="1"/>
</dbReference>
<dbReference type="Proteomes" id="UP000189475">
    <property type="component" value="Unassembled WGS sequence"/>
</dbReference>
<evidence type="ECO:0000256" key="1">
    <source>
        <dbReference type="ARBA" id="ARBA00023002"/>
    </source>
</evidence>
<reference evidence="4 5" key="1">
    <citation type="submission" date="2017-02" db="EMBL/GenBank/DDBJ databases">
        <authorList>
            <person name="Peterson S.W."/>
        </authorList>
    </citation>
    <scope>NUCLEOTIDE SEQUENCE [LARGE SCALE GENOMIC DNA]</scope>
    <source>
        <strain evidence="4 5">CECT 9027</strain>
    </source>
</reference>
<organism evidence="4 5">
    <name type="scientific">Vibrio palustris</name>
    <dbReference type="NCBI Taxonomy" id="1918946"/>
    <lineage>
        <taxon>Bacteria</taxon>
        <taxon>Pseudomonadati</taxon>
        <taxon>Pseudomonadota</taxon>
        <taxon>Gammaproteobacteria</taxon>
        <taxon>Vibrionales</taxon>
        <taxon>Vibrionaceae</taxon>
        <taxon>Vibrio</taxon>
    </lineage>
</organism>
<dbReference type="EC" id="1.1.1.79" evidence="4"/>
<evidence type="ECO:0000313" key="4">
    <source>
        <dbReference type="EMBL" id="SJL84508.1"/>
    </source>
</evidence>
<dbReference type="CDD" id="cd12164">
    <property type="entry name" value="GDH_like_2"/>
    <property type="match status" value="1"/>
</dbReference>
<dbReference type="RefSeq" id="WP_077314871.1">
    <property type="nucleotide sequence ID" value="NZ_AP024888.1"/>
</dbReference>
<dbReference type="EMBL" id="FUFT01000005">
    <property type="protein sequence ID" value="SJL84508.1"/>
    <property type="molecule type" value="Genomic_DNA"/>
</dbReference>
<accession>A0A1R4B6G7</accession>
<dbReference type="PANTHER" id="PTHR43333:SF1">
    <property type="entry name" value="D-ISOMER SPECIFIC 2-HYDROXYACID DEHYDROGENASE NAD-BINDING DOMAIN-CONTAINING PROTEIN"/>
    <property type="match status" value="1"/>
</dbReference>
<keyword evidence="4" id="KW-0670">Pyruvate</keyword>
<dbReference type="PROSITE" id="PS00671">
    <property type="entry name" value="D_2_HYDROXYACID_DH_3"/>
    <property type="match status" value="1"/>
</dbReference>
<sequence>MAILLYLDKTRSSAWKDAITQAFPELECRTWSEPGDLREIEVLITWKVSTELLSRLPSLKAIFTPSAGVDQINFDEIPESITVVRMINPDLEQQMAEYACAAVLSVYRQFPLYRQQHNAHQWKQQHIAPAHQYRIGVMGLGQQGNAVLNQLATFNFSLRGWARSQHDLSGVDCYAGHNALPDFLEGLDCLICVLPLTDATHHILNRAVFDKLNTGACVINIGRGGHVDEADLMTALQSGQLGHAILDVVQNEPLDEDSSLWEHPNLFITPHIAGITRIDAGFDSIKENLRRMIDHEPFIGVVDKSSTY</sequence>
<name>A0A1R4B6G7_9VIBR</name>
<dbReference type="InterPro" id="IPR036291">
    <property type="entry name" value="NAD(P)-bd_dom_sf"/>
</dbReference>
<proteinExistence type="predicted"/>
<evidence type="ECO:0000259" key="3">
    <source>
        <dbReference type="Pfam" id="PF02826"/>
    </source>
</evidence>
<evidence type="ECO:0000256" key="2">
    <source>
        <dbReference type="ARBA" id="ARBA00023027"/>
    </source>
</evidence>
<dbReference type="InterPro" id="IPR006140">
    <property type="entry name" value="D-isomer_DH_NAD-bd"/>
</dbReference>
<protein>
    <submittedName>
        <fullName evidence="4">Glyoxylate/hydroxypyruvate reductase A</fullName>
        <ecNumber evidence="4">1.1.1.79</ecNumber>
    </submittedName>
</protein>
<gene>
    <name evidence="4" type="primary">ghrA</name>
    <name evidence="4" type="ORF">VPAL9027_02497</name>
</gene>
<feature type="domain" description="D-isomer specific 2-hydroxyacid dehydrogenase NAD-binding" evidence="3">
    <location>
        <begin position="101"/>
        <end position="273"/>
    </location>
</feature>
<dbReference type="AlphaFoldDB" id="A0A1R4B6G7"/>
<evidence type="ECO:0000313" key="5">
    <source>
        <dbReference type="Proteomes" id="UP000189475"/>
    </source>
</evidence>